<dbReference type="RefSeq" id="WP_312643381.1">
    <property type="nucleotide sequence ID" value="NZ_CP116967.1"/>
</dbReference>
<dbReference type="EMBL" id="CP116967">
    <property type="protein sequence ID" value="WNM58075.1"/>
    <property type="molecule type" value="Genomic_DNA"/>
</dbReference>
<dbReference type="KEGG" id="nall:PP769_19225"/>
<protein>
    <submittedName>
        <fullName evidence="2">SUMF1/EgtB/PvdO family nonheme iron enzyme</fullName>
    </submittedName>
</protein>
<keyword evidence="3" id="KW-1185">Reference proteome</keyword>
<dbReference type="PANTHER" id="PTHR23150">
    <property type="entry name" value="SULFATASE MODIFYING FACTOR 1, 2"/>
    <property type="match status" value="1"/>
</dbReference>
<evidence type="ECO:0000313" key="2">
    <source>
        <dbReference type="EMBL" id="WNM58075.1"/>
    </source>
</evidence>
<dbReference type="InterPro" id="IPR005532">
    <property type="entry name" value="SUMF_dom"/>
</dbReference>
<feature type="domain" description="Sulfatase-modifying factor enzyme-like" evidence="1">
    <location>
        <begin position="32"/>
        <end position="259"/>
    </location>
</feature>
<dbReference type="Pfam" id="PF03781">
    <property type="entry name" value="FGE-sulfatase"/>
    <property type="match status" value="1"/>
</dbReference>
<dbReference type="PANTHER" id="PTHR23150:SF19">
    <property type="entry name" value="FORMYLGLYCINE-GENERATING ENZYME"/>
    <property type="match status" value="1"/>
</dbReference>
<reference evidence="2 3" key="1">
    <citation type="submission" date="2023-01" db="EMBL/GenBank/DDBJ databases">
        <title>Cultivation and genomic characterization of new, ubiquitous marine nitrite-oxidizing bacteria from the Nitrospirales.</title>
        <authorList>
            <person name="Mueller A.J."/>
            <person name="Daebeler A."/>
            <person name="Herbold C.W."/>
            <person name="Kirkegaard R.H."/>
            <person name="Daims H."/>
        </authorList>
    </citation>
    <scope>NUCLEOTIDE SEQUENCE [LARGE SCALE GENOMIC DNA]</scope>
    <source>
        <strain evidence="2 3">VA</strain>
    </source>
</reference>
<sequence length="267" mass="30145">MVLLSLLVFLLSIGLAQPSWALHLEEQWDYAPMIKIPKGPFLRGSLPETGRLDEFPQREIYLDEFFIDKYEVTNHQYTEFLVATGHREPLNVYGEVSLSQEEGIDHLPVVQVNWNDAEDYCIWIGKRLPTEAEWEKAARGIDGRIYPWGNSTPTKTLANYDREWDDGNALQLIGTLPGGASPYGVQNMAGNVREWVQDWYAEDYYKDSPDRNPKGPGTGILKVVRGGSWHSLEADIRTAARGKGGFALKTHGVGFRCARDTESLETK</sequence>
<dbReference type="InterPro" id="IPR016187">
    <property type="entry name" value="CTDL_fold"/>
</dbReference>
<dbReference type="Proteomes" id="UP001302719">
    <property type="component" value="Chromosome"/>
</dbReference>
<dbReference type="GO" id="GO:0120147">
    <property type="term" value="F:formylglycine-generating oxidase activity"/>
    <property type="evidence" value="ECO:0007669"/>
    <property type="project" value="TreeGrafter"/>
</dbReference>
<gene>
    <name evidence="2" type="ORF">PP769_19225</name>
</gene>
<dbReference type="InterPro" id="IPR042095">
    <property type="entry name" value="SUMF_sf"/>
</dbReference>
<evidence type="ECO:0000313" key="3">
    <source>
        <dbReference type="Proteomes" id="UP001302719"/>
    </source>
</evidence>
<name>A0AA96GDA2_9BACT</name>
<evidence type="ECO:0000259" key="1">
    <source>
        <dbReference type="Pfam" id="PF03781"/>
    </source>
</evidence>
<dbReference type="Gene3D" id="3.90.1580.10">
    <property type="entry name" value="paralog of FGE (formylglycine-generating enzyme)"/>
    <property type="match status" value="1"/>
</dbReference>
<dbReference type="SUPFAM" id="SSF56436">
    <property type="entry name" value="C-type lectin-like"/>
    <property type="match status" value="1"/>
</dbReference>
<proteinExistence type="predicted"/>
<organism evidence="2 3">
    <name type="scientific">Candidatus Nitrospira allomarina</name>
    <dbReference type="NCBI Taxonomy" id="3020900"/>
    <lineage>
        <taxon>Bacteria</taxon>
        <taxon>Pseudomonadati</taxon>
        <taxon>Nitrospirota</taxon>
        <taxon>Nitrospiria</taxon>
        <taxon>Nitrospirales</taxon>
        <taxon>Nitrospiraceae</taxon>
        <taxon>Nitrospira</taxon>
    </lineage>
</organism>
<dbReference type="AlphaFoldDB" id="A0AA96GDA2"/>
<accession>A0AA96GDA2</accession>
<dbReference type="InterPro" id="IPR051043">
    <property type="entry name" value="Sulfatase_Mod_Factor_Kinase"/>
</dbReference>